<reference evidence="1" key="1">
    <citation type="submission" date="2021-03" db="EMBL/GenBank/DDBJ databases">
        <authorList>
            <person name="Tagirdzhanova G."/>
        </authorList>
    </citation>
    <scope>NUCLEOTIDE SEQUENCE</scope>
</reference>
<evidence type="ECO:0000313" key="2">
    <source>
        <dbReference type="Proteomes" id="UP000664203"/>
    </source>
</evidence>
<name>A0A8H3FHJ4_9LECA</name>
<keyword evidence="2" id="KW-1185">Reference proteome</keyword>
<protein>
    <submittedName>
        <fullName evidence="1">Uncharacterized protein</fullName>
    </submittedName>
</protein>
<evidence type="ECO:0000313" key="1">
    <source>
        <dbReference type="EMBL" id="CAF9922877.1"/>
    </source>
</evidence>
<dbReference type="Proteomes" id="UP000664203">
    <property type="component" value="Unassembled WGS sequence"/>
</dbReference>
<proteinExistence type="predicted"/>
<accession>A0A8H3FHJ4</accession>
<organism evidence="1 2">
    <name type="scientific">Alectoria fallacina</name>
    <dbReference type="NCBI Taxonomy" id="1903189"/>
    <lineage>
        <taxon>Eukaryota</taxon>
        <taxon>Fungi</taxon>
        <taxon>Dikarya</taxon>
        <taxon>Ascomycota</taxon>
        <taxon>Pezizomycotina</taxon>
        <taxon>Lecanoromycetes</taxon>
        <taxon>OSLEUM clade</taxon>
        <taxon>Lecanoromycetidae</taxon>
        <taxon>Lecanorales</taxon>
        <taxon>Lecanorineae</taxon>
        <taxon>Parmeliaceae</taxon>
        <taxon>Alectoria</taxon>
    </lineage>
</organism>
<comment type="caution">
    <text evidence="1">The sequence shown here is derived from an EMBL/GenBank/DDBJ whole genome shotgun (WGS) entry which is preliminary data.</text>
</comment>
<dbReference type="AlphaFoldDB" id="A0A8H3FHJ4"/>
<dbReference type="OrthoDB" id="268428at2759"/>
<gene>
    <name evidence="1" type="ORF">ALECFALPRED_002260</name>
</gene>
<sequence length="328" mass="37499">MTLFCYEKALYTIEVWSLERIYAKSSMTTILERLNNFSFEAKKTACSSCRSDYKKIMKVAQSITRSYFDGLCLDCMDKTKPVTGDADMDYWQHDTLRESDFMRRHCRRDHRQPTWYFSFMGRKEGSVWERTLGFKPNKYKFIDIQLPAHENEWLIGSLTVVIRRGQKPQYRVEGMGEDKAASAEKAKVYLLAKQARKYLKSRVPMMRLKPTGRDRKPKASVLKIHFHHPQTGKLSMKDSAARTNMAPLVLHSDRTLPAPTQAVSSSPCSPSRRKAIVELLPGPIVGEDLANMEKEDEGAKESMKKVFAPVRSGLGSEQRQGQVLSVTS</sequence>
<dbReference type="EMBL" id="CAJPDR010000161">
    <property type="protein sequence ID" value="CAF9922877.1"/>
    <property type="molecule type" value="Genomic_DNA"/>
</dbReference>